<organism evidence="1">
    <name type="scientific">Desulfacinum infernum</name>
    <dbReference type="NCBI Taxonomy" id="35837"/>
    <lineage>
        <taxon>Bacteria</taxon>
        <taxon>Pseudomonadati</taxon>
        <taxon>Thermodesulfobacteriota</taxon>
        <taxon>Syntrophobacteria</taxon>
        <taxon>Syntrophobacterales</taxon>
        <taxon>Syntrophobacteraceae</taxon>
        <taxon>Desulfacinum</taxon>
    </lineage>
</organism>
<protein>
    <recommendedName>
        <fullName evidence="2">Nucleotidyl transferase AbiEii/AbiGii toxin family protein</fullName>
    </recommendedName>
</protein>
<sequence>MGRIDYKKLYELQDEVFEIVFRVENIFYLTGGTCLSRFYVEKRYSEDLDFFADASPRYAFAVRRLKVNFLERFRLTVEVEAKDFTRFRINDLLQIDFVNEYAPRHKDVIVTPSGYLIDNVENILTNKLTAIIGRDNPKDIFDIYLIWKFYSFSWVEILDSAHKKAFFSDDELIIRLKTFPTKLFNSLETTDPTFVDDFDQDLPKIIEEIRARCAHGV</sequence>
<dbReference type="AlphaFoldDB" id="A0A832A4U9"/>
<evidence type="ECO:0000313" key="1">
    <source>
        <dbReference type="EMBL" id="HFK97632.1"/>
    </source>
</evidence>
<evidence type="ECO:0008006" key="2">
    <source>
        <dbReference type="Google" id="ProtNLM"/>
    </source>
</evidence>
<gene>
    <name evidence="1" type="ORF">ENS06_09985</name>
</gene>
<proteinExistence type="predicted"/>
<dbReference type="InterPro" id="IPR014942">
    <property type="entry name" value="AbiEii"/>
</dbReference>
<name>A0A832A4U9_9BACT</name>
<comment type="caution">
    <text evidence="1">The sequence shown here is derived from an EMBL/GenBank/DDBJ whole genome shotgun (WGS) entry which is preliminary data.</text>
</comment>
<dbReference type="Gene3D" id="3.10.450.620">
    <property type="entry name" value="JHP933, nucleotidyltransferase-like core domain"/>
    <property type="match status" value="1"/>
</dbReference>
<dbReference type="EMBL" id="DSTK01000031">
    <property type="protein sequence ID" value="HFK97632.1"/>
    <property type="molecule type" value="Genomic_DNA"/>
</dbReference>
<dbReference type="Pfam" id="PF08843">
    <property type="entry name" value="AbiEii"/>
    <property type="match status" value="1"/>
</dbReference>
<accession>A0A832A4U9</accession>
<reference evidence="1" key="1">
    <citation type="journal article" date="2020" name="mSystems">
        <title>Genome- and Community-Level Interaction Insights into Carbon Utilization and Element Cycling Functions of Hydrothermarchaeota in Hydrothermal Sediment.</title>
        <authorList>
            <person name="Zhou Z."/>
            <person name="Liu Y."/>
            <person name="Xu W."/>
            <person name="Pan J."/>
            <person name="Luo Z.H."/>
            <person name="Li M."/>
        </authorList>
    </citation>
    <scope>NUCLEOTIDE SEQUENCE [LARGE SCALE GENOMIC DNA]</scope>
    <source>
        <strain evidence="1">SpSt-456</strain>
    </source>
</reference>